<feature type="compositionally biased region" description="Basic residues" evidence="1">
    <location>
        <begin position="175"/>
        <end position="185"/>
    </location>
</feature>
<evidence type="ECO:0000256" key="1">
    <source>
        <dbReference type="SAM" id="MobiDB-lite"/>
    </source>
</evidence>
<proteinExistence type="predicted"/>
<evidence type="ECO:0008006" key="4">
    <source>
        <dbReference type="Google" id="ProtNLM"/>
    </source>
</evidence>
<feature type="compositionally biased region" description="Polar residues" evidence="1">
    <location>
        <begin position="190"/>
        <end position="200"/>
    </location>
</feature>
<dbReference type="AlphaFoldDB" id="A0ABD5WSN2"/>
<organism evidence="2 3">
    <name type="scientific">Halorussus caseinilyticus</name>
    <dbReference type="NCBI Taxonomy" id="3034025"/>
    <lineage>
        <taxon>Archaea</taxon>
        <taxon>Methanobacteriati</taxon>
        <taxon>Methanobacteriota</taxon>
        <taxon>Stenosarchaea group</taxon>
        <taxon>Halobacteria</taxon>
        <taxon>Halobacteriales</taxon>
        <taxon>Haladaptataceae</taxon>
        <taxon>Halorussus</taxon>
    </lineage>
</organism>
<feature type="region of interest" description="Disordered" evidence="1">
    <location>
        <begin position="168"/>
        <end position="219"/>
    </location>
</feature>
<accession>A0ABD5WSN2</accession>
<reference evidence="2 3" key="1">
    <citation type="journal article" date="2019" name="Int. J. Syst. Evol. Microbiol.">
        <title>The Global Catalogue of Microorganisms (GCM) 10K type strain sequencing project: providing services to taxonomists for standard genome sequencing and annotation.</title>
        <authorList>
            <consortium name="The Broad Institute Genomics Platform"/>
            <consortium name="The Broad Institute Genome Sequencing Center for Infectious Disease"/>
            <person name="Wu L."/>
            <person name="Ma J."/>
        </authorList>
    </citation>
    <scope>NUCLEOTIDE SEQUENCE [LARGE SCALE GENOMIC DNA]</scope>
    <source>
        <strain evidence="2 3">DT72</strain>
    </source>
</reference>
<evidence type="ECO:0000313" key="2">
    <source>
        <dbReference type="EMBL" id="MFC7082390.1"/>
    </source>
</evidence>
<comment type="caution">
    <text evidence="2">The sequence shown here is derived from an EMBL/GenBank/DDBJ whole genome shotgun (WGS) entry which is preliminary data.</text>
</comment>
<dbReference type="EMBL" id="JBHSZH010000005">
    <property type="protein sequence ID" value="MFC7082390.1"/>
    <property type="molecule type" value="Genomic_DNA"/>
</dbReference>
<name>A0ABD5WSN2_9EURY</name>
<sequence>MSKIVFSEGKRDVRFVRKFFDRYHDNPRIDPLVIENVSKDEMRNRESNKIRRFLDGWNDYNLLVKSENGKPNLKAGFSSVVRHLANKPVEKYVLVDLDTTEIDGFVDDIRERVRQRHQGTGLRIGDAEQVCRCREMVAKEVALENDRGSDPEPDSRFSPSATIWKWPRVSTRTRTTPKTRRRNWRRYSTAGRSTDCSNEPSSDRPTELPNSFRRRHALS</sequence>
<evidence type="ECO:0000313" key="3">
    <source>
        <dbReference type="Proteomes" id="UP001596407"/>
    </source>
</evidence>
<protein>
    <recommendedName>
        <fullName evidence="4">DUF4435 domain-containing protein</fullName>
    </recommendedName>
</protein>
<gene>
    <name evidence="2" type="ORF">ACFQJ6_22215</name>
</gene>
<keyword evidence="3" id="KW-1185">Reference proteome</keyword>
<dbReference type="Proteomes" id="UP001596407">
    <property type="component" value="Unassembled WGS sequence"/>
</dbReference>